<evidence type="ECO:0000313" key="1">
    <source>
        <dbReference type="EMBL" id="BAP25564.1"/>
    </source>
</evidence>
<name>A0A077K2M3_CLOBO</name>
<dbReference type="RefSeq" id="WP_032072318.1">
    <property type="nucleotide sequence ID" value="NC_025146.1"/>
</dbReference>
<keyword evidence="1" id="KW-0614">Plasmid</keyword>
<evidence type="ECO:0008006" key="2">
    <source>
        <dbReference type="Google" id="ProtNLM"/>
    </source>
</evidence>
<organism evidence="1">
    <name type="scientific">Clostridium botulinum</name>
    <dbReference type="NCBI Taxonomy" id="1491"/>
    <lineage>
        <taxon>Bacteria</taxon>
        <taxon>Bacillati</taxon>
        <taxon>Bacillota</taxon>
        <taxon>Clostridia</taxon>
        <taxon>Eubacteriales</taxon>
        <taxon>Clostridiaceae</taxon>
        <taxon>Clostridium</taxon>
    </lineage>
</organism>
<sequence length="528" mass="61933">MANSKITSLLKERKERNISNCLSYDKKVKLDISLDNTKFFIKAVKEISKKYFFAKTVETNDQKLIEEIDKEFQFFKIDIEEITDKNQLDTIGRVQLRYTSGTKTPNNIIEYASRLVPIKCTISDKFNSSFSFYSVLRGRIGDKTSKYLFKCNDKKIKILDFFTAISEIYIINEVINYNKSNKEIVIDVINSLNDKVKYDRSFITYLNEYFITGEEITISNLCLLKTSYSITKAGSAYMSTFPKEILGSIFKEIVIDNKDIIIQEKQIADMNSDYARVFQKKKNISNKTLKAMEKSTFNIYFKNVEFDNDVDLAKIKQVENEFQDTLEFLNLNESILKFMKEVSLRFRYLGKHKAAGLYFPLQKCLCVDLRDPSAFLHEFMHMIDYQGYKFDSLKLSSKYNFRKIRNKYIDILNKTIYDLPSDDSFKKVYYGKTKYNKDYYTNSAEVFARCGEIYLNNILKVDNSLIKNLDETNIVYPLDEQLILLIKEYYSSLFDIRDKIEKVSAKAKNVNNKVEFIISEEGQLKLNF</sequence>
<protein>
    <recommendedName>
        <fullName evidence="2">Large polyvalent protein-associated domain-containing protein</fullName>
    </recommendedName>
</protein>
<dbReference type="AlphaFoldDB" id="A0A077K2M3"/>
<proteinExistence type="predicted"/>
<dbReference type="EMBL" id="AB855771">
    <property type="protein sequence ID" value="BAP25564.1"/>
    <property type="molecule type" value="Genomic_DNA"/>
</dbReference>
<accession>A0A077K2M3</accession>
<geneLocation type="plasmid" evidence="1">
    <name>pCB111</name>
</geneLocation>
<reference evidence="1" key="1">
    <citation type="submission" date="2013-09" db="EMBL/GenBank/DDBJ databases">
        <title>Analysis of type B2 neurotoxin-encoding plasmid in Clostridium botulinum.</title>
        <authorList>
            <person name="Hosomi K."/>
            <person name="Sakaguchi Y."/>
            <person name="Gotoh K."/>
            <person name="Nakamura K."/>
            <person name="Kohda T."/>
            <person name="Mukamoto M."/>
            <person name="Iida T."/>
            <person name="Kozaki S."/>
        </authorList>
    </citation>
    <scope>NUCLEOTIDE SEQUENCE</scope>
    <source>
        <strain evidence="1">111</strain>
        <plasmid evidence="1">pCB111</plasmid>
    </source>
</reference>